<keyword evidence="1" id="KW-0418">Kinase</keyword>
<name>A0A4U9U7J0_SERFO</name>
<accession>A0A4U9U7J0</accession>
<keyword evidence="1" id="KW-0808">Transferase</keyword>
<sequence>MRLAIIIAPKSQLYSQATLLEQVLTNLLNNSLQAGSQQITLRWKPMRSADANTGRRWRRPQREQLAQPFVPFRSTKSKDLAWAGDLPAAAKEPAGGTDAGKLFDFATTAGATRYPALP</sequence>
<reference evidence="1" key="1">
    <citation type="submission" date="2019-05" db="EMBL/GenBank/DDBJ databases">
        <authorList>
            <consortium name="Pathogen Informatics"/>
        </authorList>
    </citation>
    <scope>NUCLEOTIDE SEQUENCE [LARGE SCALE GENOMIC DNA]</scope>
    <source>
        <strain evidence="1">NCTC12965</strain>
    </source>
</reference>
<proteinExistence type="predicted"/>
<dbReference type="GO" id="GO:0016301">
    <property type="term" value="F:kinase activity"/>
    <property type="evidence" value="ECO:0007669"/>
    <property type="project" value="UniProtKB-KW"/>
</dbReference>
<dbReference type="InterPro" id="IPR036890">
    <property type="entry name" value="HATPase_C_sf"/>
</dbReference>
<dbReference type="EMBL" id="CABEEZ010000057">
    <property type="protein sequence ID" value="VTR28453.1"/>
    <property type="molecule type" value="Genomic_DNA"/>
</dbReference>
<organism evidence="1">
    <name type="scientific">Serratia fonticola</name>
    <dbReference type="NCBI Taxonomy" id="47917"/>
    <lineage>
        <taxon>Bacteria</taxon>
        <taxon>Pseudomonadati</taxon>
        <taxon>Pseudomonadota</taxon>
        <taxon>Gammaproteobacteria</taxon>
        <taxon>Enterobacterales</taxon>
        <taxon>Yersiniaceae</taxon>
        <taxon>Serratia</taxon>
    </lineage>
</organism>
<evidence type="ECO:0000313" key="1">
    <source>
        <dbReference type="EMBL" id="VTR28453.1"/>
    </source>
</evidence>
<dbReference type="SUPFAM" id="SSF55874">
    <property type="entry name" value="ATPase domain of HSP90 chaperone/DNA topoisomerase II/histidine kinase"/>
    <property type="match status" value="1"/>
</dbReference>
<protein>
    <submittedName>
        <fullName evidence="1">Signal transduction histidine kinase regulating C4-dicarboxylate transport system</fullName>
    </submittedName>
</protein>
<gene>
    <name evidence="1" type="ORF">NCTC12965_02722</name>
</gene>
<dbReference type="AlphaFoldDB" id="A0A4U9U7J0"/>